<dbReference type="Proteomes" id="UP000288716">
    <property type="component" value="Unassembled WGS sequence"/>
</dbReference>
<evidence type="ECO:0000256" key="3">
    <source>
        <dbReference type="ARBA" id="ARBA00023136"/>
    </source>
</evidence>
<comment type="caution">
    <text evidence="6">The sequence shown here is derived from an EMBL/GenBank/DDBJ whole genome shotgun (WGS) entry which is preliminary data.</text>
</comment>
<dbReference type="AlphaFoldDB" id="A0A443SJ39"/>
<evidence type="ECO:0000313" key="6">
    <source>
        <dbReference type="EMBL" id="RWS27544.1"/>
    </source>
</evidence>
<keyword evidence="2 4" id="KW-1133">Transmembrane helix</keyword>
<dbReference type="EMBL" id="NCKV01001942">
    <property type="protein sequence ID" value="RWS27544.1"/>
    <property type="molecule type" value="Genomic_DNA"/>
</dbReference>
<gene>
    <name evidence="6" type="ORF">B4U80_09006</name>
</gene>
<dbReference type="OrthoDB" id="161814at2759"/>
<feature type="transmembrane region" description="Helical" evidence="4">
    <location>
        <begin position="134"/>
        <end position="154"/>
    </location>
</feature>
<dbReference type="VEuPathDB" id="VectorBase:LDEU004495"/>
<keyword evidence="7" id="KW-1185">Reference proteome</keyword>
<keyword evidence="3 4" id="KW-0472">Membrane</keyword>
<dbReference type="PANTHER" id="PTHR12483:SF115">
    <property type="entry name" value="COPPER TRANSPORT PROTEIN"/>
    <property type="match status" value="1"/>
</dbReference>
<evidence type="ECO:0000256" key="2">
    <source>
        <dbReference type="ARBA" id="ARBA00022989"/>
    </source>
</evidence>
<dbReference type="GO" id="GO:0016020">
    <property type="term" value="C:membrane"/>
    <property type="evidence" value="ECO:0007669"/>
    <property type="project" value="UniProtKB-SubCell"/>
</dbReference>
<protein>
    <recommendedName>
        <fullName evidence="4">Copper transport protein</fullName>
    </recommendedName>
</protein>
<dbReference type="InterPro" id="IPR007274">
    <property type="entry name" value="Cop_transporter"/>
</dbReference>
<dbReference type="Pfam" id="PF04145">
    <property type="entry name" value="Ctr"/>
    <property type="match status" value="1"/>
</dbReference>
<feature type="compositionally biased region" description="Basic and acidic residues" evidence="5">
    <location>
        <begin position="1"/>
        <end position="14"/>
    </location>
</feature>
<feature type="transmembrane region" description="Helical" evidence="4">
    <location>
        <begin position="63"/>
        <end position="83"/>
    </location>
</feature>
<proteinExistence type="inferred from homology"/>
<evidence type="ECO:0000256" key="1">
    <source>
        <dbReference type="ARBA" id="ARBA00022692"/>
    </source>
</evidence>
<evidence type="ECO:0000313" key="7">
    <source>
        <dbReference type="Proteomes" id="UP000288716"/>
    </source>
</evidence>
<keyword evidence="4" id="KW-0406">Ion transport</keyword>
<keyword evidence="4" id="KW-0187">Copper transport</keyword>
<keyword evidence="4" id="KW-0813">Transport</keyword>
<comment type="subcellular location">
    <subcellularLocation>
        <location evidence="4">Membrane</location>
        <topology evidence="4">Multi-pass membrane protein</topology>
    </subcellularLocation>
</comment>
<keyword evidence="1 4" id="KW-0812">Transmembrane</keyword>
<keyword evidence="4" id="KW-0186">Copper</keyword>
<dbReference type="PANTHER" id="PTHR12483">
    <property type="entry name" value="SOLUTE CARRIER FAMILY 31 COPPER TRANSPORTERS"/>
    <property type="match status" value="1"/>
</dbReference>
<dbReference type="GO" id="GO:0005375">
    <property type="term" value="F:copper ion transmembrane transporter activity"/>
    <property type="evidence" value="ECO:0007669"/>
    <property type="project" value="UniProtKB-UniRule"/>
</dbReference>
<reference evidence="6 7" key="1">
    <citation type="journal article" date="2018" name="Gigascience">
        <title>Genomes of trombidid mites reveal novel predicted allergens and laterally-transferred genes associated with secondary metabolism.</title>
        <authorList>
            <person name="Dong X."/>
            <person name="Chaisiri K."/>
            <person name="Xia D."/>
            <person name="Armstrong S.D."/>
            <person name="Fang Y."/>
            <person name="Donnelly M.J."/>
            <person name="Kadowaki T."/>
            <person name="McGarry J.W."/>
            <person name="Darby A.C."/>
            <person name="Makepeace B.L."/>
        </authorList>
    </citation>
    <scope>NUCLEOTIDE SEQUENCE [LARGE SCALE GENOMIC DNA]</scope>
    <source>
        <strain evidence="6">UoL-UT</strain>
    </source>
</reference>
<feature type="region of interest" description="Disordered" evidence="5">
    <location>
        <begin position="1"/>
        <end position="32"/>
    </location>
</feature>
<evidence type="ECO:0000256" key="4">
    <source>
        <dbReference type="RuleBase" id="RU367022"/>
    </source>
</evidence>
<evidence type="ECO:0000256" key="5">
    <source>
        <dbReference type="SAM" id="MobiDB-lite"/>
    </source>
</evidence>
<sequence length="194" mass="22026">MGDHFGHEGHDHHAGHTSNPPVATTHGSQLSEGHVHQMQHMKSFFHTDYGDTLLFQSWMLDNSWQTIIACLGMLILATLYEGLKCFREYLLKRSKSSPCYPVSIVNIQTRGINENGDTAAFANRRAQHSKMFNSMHLVQSVLHMLQVALSYTLMLGFMTFNVWLCLSILIGAGIGYFLFCWRKITIVDVTEHCH</sequence>
<feature type="transmembrane region" description="Helical" evidence="4">
    <location>
        <begin position="160"/>
        <end position="179"/>
    </location>
</feature>
<name>A0A443SJ39_9ACAR</name>
<organism evidence="6 7">
    <name type="scientific">Leptotrombidium deliense</name>
    <dbReference type="NCBI Taxonomy" id="299467"/>
    <lineage>
        <taxon>Eukaryota</taxon>
        <taxon>Metazoa</taxon>
        <taxon>Ecdysozoa</taxon>
        <taxon>Arthropoda</taxon>
        <taxon>Chelicerata</taxon>
        <taxon>Arachnida</taxon>
        <taxon>Acari</taxon>
        <taxon>Acariformes</taxon>
        <taxon>Trombidiformes</taxon>
        <taxon>Prostigmata</taxon>
        <taxon>Anystina</taxon>
        <taxon>Parasitengona</taxon>
        <taxon>Trombiculoidea</taxon>
        <taxon>Trombiculidae</taxon>
        <taxon>Leptotrombidium</taxon>
    </lineage>
</organism>
<accession>A0A443SJ39</accession>
<comment type="similarity">
    <text evidence="4">Belongs to the copper transporter (Ctr) (TC 1.A.56) family. SLC31A subfamily.</text>
</comment>
<feature type="compositionally biased region" description="Polar residues" evidence="5">
    <location>
        <begin position="17"/>
        <end position="31"/>
    </location>
</feature>